<dbReference type="EC" id="4.2.1.1" evidence="2"/>
<comment type="cofactor">
    <cofactor evidence="7">
        <name>Zn(2+)</name>
        <dbReference type="ChEBI" id="CHEBI:29105"/>
    </cofactor>
    <text evidence="7">Binds 1 zinc ion per subunit.</text>
</comment>
<evidence type="ECO:0000256" key="1">
    <source>
        <dbReference type="ARBA" id="ARBA00006217"/>
    </source>
</evidence>
<organism evidence="8 9">
    <name type="scientific">Natronosalvus rutilus</name>
    <dbReference type="NCBI Taxonomy" id="2953753"/>
    <lineage>
        <taxon>Archaea</taxon>
        <taxon>Methanobacteriati</taxon>
        <taxon>Methanobacteriota</taxon>
        <taxon>Stenosarchaea group</taxon>
        <taxon>Halobacteria</taxon>
        <taxon>Halobacteriales</taxon>
        <taxon>Natrialbaceae</taxon>
        <taxon>Natronosalvus</taxon>
    </lineage>
</organism>
<evidence type="ECO:0000256" key="6">
    <source>
        <dbReference type="ARBA" id="ARBA00048348"/>
    </source>
</evidence>
<dbReference type="SMART" id="SM00947">
    <property type="entry name" value="Pro_CA"/>
    <property type="match status" value="1"/>
</dbReference>
<keyword evidence="3 7" id="KW-0479">Metal-binding</keyword>
<dbReference type="Pfam" id="PF00484">
    <property type="entry name" value="Pro_CA"/>
    <property type="match status" value="1"/>
</dbReference>
<dbReference type="InterPro" id="IPR036874">
    <property type="entry name" value="Carbonic_anhydrase_sf"/>
</dbReference>
<protein>
    <recommendedName>
        <fullName evidence="2">carbonic anhydrase</fullName>
        <ecNumber evidence="2">4.2.1.1</ecNumber>
    </recommendedName>
</protein>
<keyword evidence="5" id="KW-0456">Lyase</keyword>
<keyword evidence="9" id="KW-1185">Reference proteome</keyword>
<evidence type="ECO:0000256" key="3">
    <source>
        <dbReference type="ARBA" id="ARBA00022723"/>
    </source>
</evidence>
<dbReference type="GO" id="GO:0008270">
    <property type="term" value="F:zinc ion binding"/>
    <property type="evidence" value="ECO:0007669"/>
    <property type="project" value="InterPro"/>
</dbReference>
<name>A0A9E7NCC8_9EURY</name>
<dbReference type="AlphaFoldDB" id="A0A9E7NCC8"/>
<dbReference type="RefSeq" id="WP_254158908.1">
    <property type="nucleotide sequence ID" value="NZ_CP100355.1"/>
</dbReference>
<dbReference type="SUPFAM" id="SSF53056">
    <property type="entry name" value="beta-carbonic anhydrase, cab"/>
    <property type="match status" value="1"/>
</dbReference>
<evidence type="ECO:0000313" key="9">
    <source>
        <dbReference type="Proteomes" id="UP001056855"/>
    </source>
</evidence>
<proteinExistence type="inferred from homology"/>
<dbReference type="InterPro" id="IPR001765">
    <property type="entry name" value="Carbonic_anhydrase"/>
</dbReference>
<evidence type="ECO:0000256" key="2">
    <source>
        <dbReference type="ARBA" id="ARBA00012925"/>
    </source>
</evidence>
<dbReference type="GO" id="GO:0004089">
    <property type="term" value="F:carbonate dehydratase activity"/>
    <property type="evidence" value="ECO:0007669"/>
    <property type="project" value="UniProtKB-EC"/>
</dbReference>
<dbReference type="KEGG" id="sawl:NGM29_03120"/>
<feature type="binding site" evidence="7">
    <location>
        <position position="118"/>
    </location>
    <ligand>
        <name>Zn(2+)</name>
        <dbReference type="ChEBI" id="CHEBI:29105"/>
    </ligand>
</feature>
<evidence type="ECO:0000256" key="7">
    <source>
        <dbReference type="PIRSR" id="PIRSR601765-2"/>
    </source>
</evidence>
<dbReference type="PANTHER" id="PTHR11002:SF76">
    <property type="entry name" value="CARBONIC ANHYDRASE"/>
    <property type="match status" value="1"/>
</dbReference>
<comment type="similarity">
    <text evidence="1">Belongs to the beta-class carbonic anhydrase family.</text>
</comment>
<keyword evidence="4 7" id="KW-0862">Zinc</keyword>
<reference evidence="8" key="1">
    <citation type="submission" date="2022-06" db="EMBL/GenBank/DDBJ databases">
        <title>Diverse halophilic archaea isolated from saline environments.</title>
        <authorList>
            <person name="Cui H.-L."/>
        </authorList>
    </citation>
    <scope>NUCLEOTIDE SEQUENCE</scope>
    <source>
        <strain evidence="8">WLHS1</strain>
    </source>
</reference>
<dbReference type="Proteomes" id="UP001056855">
    <property type="component" value="Chromosome"/>
</dbReference>
<dbReference type="PANTHER" id="PTHR11002">
    <property type="entry name" value="CARBONIC ANHYDRASE"/>
    <property type="match status" value="1"/>
</dbReference>
<evidence type="ECO:0000313" key="8">
    <source>
        <dbReference type="EMBL" id="UTF54288.1"/>
    </source>
</evidence>
<evidence type="ECO:0000256" key="4">
    <source>
        <dbReference type="ARBA" id="ARBA00022833"/>
    </source>
</evidence>
<comment type="catalytic activity">
    <reaction evidence="6">
        <text>hydrogencarbonate + H(+) = CO2 + H2O</text>
        <dbReference type="Rhea" id="RHEA:10748"/>
        <dbReference type="ChEBI" id="CHEBI:15377"/>
        <dbReference type="ChEBI" id="CHEBI:15378"/>
        <dbReference type="ChEBI" id="CHEBI:16526"/>
        <dbReference type="ChEBI" id="CHEBI:17544"/>
        <dbReference type="EC" id="4.2.1.1"/>
    </reaction>
</comment>
<sequence length="249" mass="26979">MTSDSDSDSTDAQDDHATVLFDLLEGNERHVDSLADGYFDAVRDEQHPDVVTMCCSDSRVSQEGMWSIDRPGAIFTPSTIGNQIWDVEDGERFVDGSVLYPIHYTNTEAVVVVGHTGCGAVTAAYEVASGDEEAPGPRGVTKWVEALVPVVESGLESELVDTGIGSDADTAIIDQLVEYNVHRQVSYLRMAESVPSSVSCYGFVYDFHETYGSEPGRAYLVNLDGETDPRAIAMDLPDAYADSVSSLLY</sequence>
<feature type="binding site" evidence="7">
    <location>
        <position position="115"/>
    </location>
    <ligand>
        <name>Zn(2+)</name>
        <dbReference type="ChEBI" id="CHEBI:29105"/>
    </ligand>
</feature>
<feature type="binding site" evidence="7">
    <location>
        <position position="55"/>
    </location>
    <ligand>
        <name>Zn(2+)</name>
        <dbReference type="ChEBI" id="CHEBI:29105"/>
    </ligand>
</feature>
<dbReference type="GeneID" id="73289004"/>
<accession>A0A9E7NCC8</accession>
<evidence type="ECO:0000256" key="5">
    <source>
        <dbReference type="ARBA" id="ARBA00023239"/>
    </source>
</evidence>
<dbReference type="Gene3D" id="3.40.1050.10">
    <property type="entry name" value="Carbonic anhydrase"/>
    <property type="match status" value="1"/>
</dbReference>
<gene>
    <name evidence="8" type="ORF">NGM29_03120</name>
</gene>
<dbReference type="EMBL" id="CP100355">
    <property type="protein sequence ID" value="UTF54288.1"/>
    <property type="molecule type" value="Genomic_DNA"/>
</dbReference>